<proteinExistence type="predicted"/>
<keyword evidence="1" id="KW-0472">Membrane</keyword>
<keyword evidence="1" id="KW-0812">Transmembrane</keyword>
<feature type="transmembrane region" description="Helical" evidence="1">
    <location>
        <begin position="125"/>
        <end position="144"/>
    </location>
</feature>
<dbReference type="SUPFAM" id="SSF53448">
    <property type="entry name" value="Nucleotide-diphospho-sugar transferases"/>
    <property type="match status" value="1"/>
</dbReference>
<dbReference type="PANTHER" id="PTHR48090:SF7">
    <property type="entry name" value="RFBJ PROTEIN"/>
    <property type="match status" value="1"/>
</dbReference>
<sequence length="233" mass="25763">MNKKNKIGVVIPALNEESSIAAVIGDIPPIVDVIVVVDNGSHDRTSELAEQAGAVVLHEPKRGYGYACTRGIHHLQSMGIEVVIFLDGDYSDHPEELPDLLTPIIEENFDLVIGSRMIGKRDKGALLPQALFGNWLAGFLINLIWGYKFTDLGPFRAIKMEKLLAMNMVEFTFGWTIEMQIKAAKMMLRTKEIPVSYRKRIGKSKVTGTLSGTVKASIGILSCLFRHASKKKL</sequence>
<feature type="domain" description="Glycosyltransferase 2-like" evidence="2">
    <location>
        <begin position="9"/>
        <end position="148"/>
    </location>
</feature>
<dbReference type="EMBL" id="JBHPBY010000174">
    <property type="protein sequence ID" value="MFC1851291.1"/>
    <property type="molecule type" value="Genomic_DNA"/>
</dbReference>
<reference evidence="3 4" key="1">
    <citation type="submission" date="2024-09" db="EMBL/GenBank/DDBJ databases">
        <title>Laminarin stimulates single cell rates of sulfate reduction while oxygen inhibits transcriptomic activity in coastal marine sediment.</title>
        <authorList>
            <person name="Lindsay M."/>
            <person name="Orcutt B."/>
            <person name="Emerson D."/>
            <person name="Stepanauskas R."/>
            <person name="D'Angelo T."/>
        </authorList>
    </citation>
    <scope>NUCLEOTIDE SEQUENCE [LARGE SCALE GENOMIC DNA]</scope>
    <source>
        <strain evidence="3">SAG AM-311-K15</strain>
    </source>
</reference>
<evidence type="ECO:0000313" key="3">
    <source>
        <dbReference type="EMBL" id="MFC1851291.1"/>
    </source>
</evidence>
<evidence type="ECO:0000259" key="2">
    <source>
        <dbReference type="Pfam" id="PF00535"/>
    </source>
</evidence>
<accession>A0ABV6YYL5</accession>
<keyword evidence="1" id="KW-1133">Transmembrane helix</keyword>
<dbReference type="InterPro" id="IPR001173">
    <property type="entry name" value="Glyco_trans_2-like"/>
</dbReference>
<keyword evidence="4" id="KW-1185">Reference proteome</keyword>
<dbReference type="Gene3D" id="3.90.550.10">
    <property type="entry name" value="Spore Coat Polysaccharide Biosynthesis Protein SpsA, Chain A"/>
    <property type="match status" value="1"/>
</dbReference>
<organism evidence="3 4">
    <name type="scientific">candidate division CSSED10-310 bacterium</name>
    <dbReference type="NCBI Taxonomy" id="2855610"/>
    <lineage>
        <taxon>Bacteria</taxon>
        <taxon>Bacteria division CSSED10-310</taxon>
    </lineage>
</organism>
<dbReference type="InterPro" id="IPR029044">
    <property type="entry name" value="Nucleotide-diphossugar_trans"/>
</dbReference>
<evidence type="ECO:0000256" key="1">
    <source>
        <dbReference type="SAM" id="Phobius"/>
    </source>
</evidence>
<dbReference type="Proteomes" id="UP001594351">
    <property type="component" value="Unassembled WGS sequence"/>
</dbReference>
<name>A0ABV6YYL5_UNCC1</name>
<dbReference type="Pfam" id="PF00535">
    <property type="entry name" value="Glycos_transf_2"/>
    <property type="match status" value="1"/>
</dbReference>
<protein>
    <submittedName>
        <fullName evidence="3">Glycosyltransferase family 2 protein</fullName>
    </submittedName>
</protein>
<gene>
    <name evidence="3" type="ORF">ACFL27_13930</name>
</gene>
<dbReference type="InterPro" id="IPR050256">
    <property type="entry name" value="Glycosyltransferase_2"/>
</dbReference>
<comment type="caution">
    <text evidence="3">The sequence shown here is derived from an EMBL/GenBank/DDBJ whole genome shotgun (WGS) entry which is preliminary data.</text>
</comment>
<evidence type="ECO:0000313" key="4">
    <source>
        <dbReference type="Proteomes" id="UP001594351"/>
    </source>
</evidence>
<dbReference type="CDD" id="cd04179">
    <property type="entry name" value="DPM_DPG-synthase_like"/>
    <property type="match status" value="1"/>
</dbReference>
<dbReference type="PANTHER" id="PTHR48090">
    <property type="entry name" value="UNDECAPRENYL-PHOSPHATE 4-DEOXY-4-FORMAMIDO-L-ARABINOSE TRANSFERASE-RELATED"/>
    <property type="match status" value="1"/>
</dbReference>